<dbReference type="AlphaFoldDB" id="A0A511K6P3"/>
<dbReference type="InterPro" id="IPR007471">
    <property type="entry name" value="N-end_Aminoacyl_Trfase_N"/>
</dbReference>
<feature type="compositionally biased region" description="Acidic residues" evidence="5">
    <location>
        <begin position="418"/>
        <end position="428"/>
    </location>
</feature>
<dbReference type="InterPro" id="IPR030700">
    <property type="entry name" value="N-end_Aminoacyl_Trfase"/>
</dbReference>
<proteinExistence type="inferred from homology"/>
<accession>A0A511K6P3</accession>
<dbReference type="PANTHER" id="PTHR21367:SF1">
    <property type="entry name" value="ARGINYL-TRNA--PROTEIN TRANSFERASE 1"/>
    <property type="match status" value="1"/>
</dbReference>
<comment type="similarity">
    <text evidence="1">Belongs to the R-transferase family.</text>
</comment>
<evidence type="ECO:0000256" key="4">
    <source>
        <dbReference type="ARBA" id="ARBA00023315"/>
    </source>
</evidence>
<dbReference type="InterPro" id="IPR016181">
    <property type="entry name" value="Acyl_CoA_acyltransferase"/>
</dbReference>
<dbReference type="PANTHER" id="PTHR21367">
    <property type="entry name" value="ARGININE-TRNA-PROTEIN TRANSFERASE 1"/>
    <property type="match status" value="1"/>
</dbReference>
<name>A0A511K6P3_RHOTO</name>
<feature type="domain" description="N-end aminoacyl transferase N-terminal" evidence="6">
    <location>
        <begin position="34"/>
        <end position="111"/>
    </location>
</feature>
<evidence type="ECO:0000256" key="2">
    <source>
        <dbReference type="ARBA" id="ARBA00012025"/>
    </source>
</evidence>
<evidence type="ECO:0000313" key="8">
    <source>
        <dbReference type="EMBL" id="GEM06008.1"/>
    </source>
</evidence>
<feature type="region of interest" description="Disordered" evidence="5">
    <location>
        <begin position="123"/>
        <end position="189"/>
    </location>
</feature>
<feature type="region of interest" description="Disordered" evidence="5">
    <location>
        <begin position="389"/>
        <end position="443"/>
    </location>
</feature>
<dbReference type="Pfam" id="PF04377">
    <property type="entry name" value="ATE_C"/>
    <property type="match status" value="1"/>
</dbReference>
<dbReference type="EC" id="2.3.2.8" evidence="2"/>
<dbReference type="Pfam" id="PF04376">
    <property type="entry name" value="ATE_N"/>
    <property type="match status" value="1"/>
</dbReference>
<feature type="compositionally biased region" description="Low complexity" evidence="5">
    <location>
        <begin position="389"/>
        <end position="398"/>
    </location>
</feature>
<dbReference type="OrthoDB" id="74183at2759"/>
<feature type="compositionally biased region" description="Basic residues" evidence="5">
    <location>
        <begin position="166"/>
        <end position="176"/>
    </location>
</feature>
<feature type="compositionally biased region" description="Low complexity" evidence="5">
    <location>
        <begin position="139"/>
        <end position="151"/>
    </location>
</feature>
<organism evidence="8 9">
    <name type="scientific">Rhodotorula toruloides</name>
    <name type="common">Yeast</name>
    <name type="synonym">Rhodosporidium toruloides</name>
    <dbReference type="NCBI Taxonomy" id="5286"/>
    <lineage>
        <taxon>Eukaryota</taxon>
        <taxon>Fungi</taxon>
        <taxon>Dikarya</taxon>
        <taxon>Basidiomycota</taxon>
        <taxon>Pucciniomycotina</taxon>
        <taxon>Microbotryomycetes</taxon>
        <taxon>Sporidiobolales</taxon>
        <taxon>Sporidiobolaceae</taxon>
        <taxon>Rhodotorula</taxon>
    </lineage>
</organism>
<evidence type="ECO:0000259" key="6">
    <source>
        <dbReference type="Pfam" id="PF04376"/>
    </source>
</evidence>
<evidence type="ECO:0000256" key="3">
    <source>
        <dbReference type="ARBA" id="ARBA00022679"/>
    </source>
</evidence>
<sequence length="499" mass="55029">MASYASSTADSTSTGEEIHEPLSILQPLSYSANSCGYCAEVKGARSRAKSSKSYGAWAHALSAELYSSLLDRGWRRSGSYMYKPDMRNTCCPQYTISLDANGFKPSRSQRQVLARFNAFLRTGEREGQPGWGPQASQEASTSGTPRAPTAAGTGGADVAMGEPAPGKKKDKGRGKGKANQAEAADWGESVHAGDWDRSLQHEPFRHRFEFTLEPASYNDEKFQLFKRYQIEVHEEPASKVSEKGFRRFLVDTPLDMEPTVSPDYSYGSHHGLWRLDGRLIAFAVLDLLPGAVSSVYFVWDPDYSGMSLGKLSALREAQMVREMEKVGLWPKGTGRYMMGFYIHTCPKMRYKADYQPSFLLEPETNRYVPWAQCKPLLDVSRRVLSFTDPASASSAAPPHARSGTPPTPPPEDASMADSDNEMNDDDDAAFPSPPPPGCLDPHELPKELLIDTFVLEKRTLMPLLLSSAWHDPVTQIEVRELLATTGDAGKGKLAIWAGR</sequence>
<dbReference type="GO" id="GO:0004057">
    <property type="term" value="F:arginyl-tRNA--protein transferase activity"/>
    <property type="evidence" value="ECO:0007669"/>
    <property type="project" value="UniProtKB-EC"/>
</dbReference>
<feature type="domain" description="N-end rule aminoacyl transferase C-terminal" evidence="7">
    <location>
        <begin position="220"/>
        <end position="360"/>
    </location>
</feature>
<evidence type="ECO:0000256" key="5">
    <source>
        <dbReference type="SAM" id="MobiDB-lite"/>
    </source>
</evidence>
<dbReference type="InterPro" id="IPR007472">
    <property type="entry name" value="N-end_Aminoacyl_Trfase_C"/>
</dbReference>
<dbReference type="GO" id="GO:0005737">
    <property type="term" value="C:cytoplasm"/>
    <property type="evidence" value="ECO:0007669"/>
    <property type="project" value="TreeGrafter"/>
</dbReference>
<evidence type="ECO:0000259" key="7">
    <source>
        <dbReference type="Pfam" id="PF04377"/>
    </source>
</evidence>
<protein>
    <recommendedName>
        <fullName evidence="2">arginyltransferase</fullName>
        <ecNumber evidence="2">2.3.2.8</ecNumber>
    </recommendedName>
</protein>
<dbReference type="SUPFAM" id="SSF55729">
    <property type="entry name" value="Acyl-CoA N-acyltransferases (Nat)"/>
    <property type="match status" value="1"/>
</dbReference>
<comment type="caution">
    <text evidence="8">The sequence shown here is derived from an EMBL/GenBank/DDBJ whole genome shotgun (WGS) entry which is preliminary data.</text>
</comment>
<evidence type="ECO:0000313" key="9">
    <source>
        <dbReference type="Proteomes" id="UP000321518"/>
    </source>
</evidence>
<reference evidence="8 9" key="1">
    <citation type="submission" date="2019-07" db="EMBL/GenBank/DDBJ databases">
        <title>Rhodotorula toruloides NBRC10032 genome sequencing.</title>
        <authorList>
            <person name="Shida Y."/>
            <person name="Takaku H."/>
            <person name="Ogasawara W."/>
            <person name="Mori K."/>
        </authorList>
    </citation>
    <scope>NUCLEOTIDE SEQUENCE [LARGE SCALE GENOMIC DNA]</scope>
    <source>
        <strain evidence="8 9">NBRC10032</strain>
    </source>
</reference>
<gene>
    <name evidence="8" type="ORF">Rt10032_c01g0025</name>
</gene>
<evidence type="ECO:0000256" key="1">
    <source>
        <dbReference type="ARBA" id="ARBA00009991"/>
    </source>
</evidence>
<keyword evidence="4" id="KW-0012">Acyltransferase</keyword>
<dbReference type="Proteomes" id="UP000321518">
    <property type="component" value="Unassembled WGS sequence"/>
</dbReference>
<keyword evidence="3 8" id="KW-0808">Transferase</keyword>
<dbReference type="EMBL" id="BJWK01000001">
    <property type="protein sequence ID" value="GEM06008.1"/>
    <property type="molecule type" value="Genomic_DNA"/>
</dbReference>